<evidence type="ECO:0000256" key="1">
    <source>
        <dbReference type="SAM" id="SignalP"/>
    </source>
</evidence>
<keyword evidence="1" id="KW-0732">Signal</keyword>
<reference evidence="2" key="3">
    <citation type="submission" date="2025-09" db="UniProtKB">
        <authorList>
            <consortium name="Ensembl"/>
        </authorList>
    </citation>
    <scope>IDENTIFICATION</scope>
</reference>
<name>A0A4W5P6X9_9TELE</name>
<keyword evidence="3" id="KW-1185">Reference proteome</keyword>
<accession>A0A4W5P6X9</accession>
<reference evidence="2" key="2">
    <citation type="submission" date="2025-08" db="UniProtKB">
        <authorList>
            <consortium name="Ensembl"/>
        </authorList>
    </citation>
    <scope>IDENTIFICATION</scope>
</reference>
<dbReference type="AlphaFoldDB" id="A0A4W5P6X9"/>
<feature type="signal peptide" evidence="1">
    <location>
        <begin position="1"/>
        <end position="25"/>
    </location>
</feature>
<sequence length="180" mass="19771">MPRSRLGHVITPLGLVEVHLLLCIGEHGQVGQGPLLAEVGGHRQPPLRATCTVHPQFPSLGTLGHPRLAPLGCHANSFALDLAVRFGTFCPKNSIPLCPLVLVKRKQKRATKTQFLDLWSFLQTDYNYFPLLLPPLCPPDRRSLLFSPLFPCPLSLVLPGSVFYSSLQQSLLPLKRAAAE</sequence>
<dbReference type="Ensembl" id="ENSHHUT00000061161.1">
    <property type="protein sequence ID" value="ENSHHUP00000059142.1"/>
    <property type="gene ID" value="ENSHHUG00000035154.1"/>
</dbReference>
<evidence type="ECO:0000313" key="2">
    <source>
        <dbReference type="Ensembl" id="ENSHHUP00000059142.1"/>
    </source>
</evidence>
<proteinExistence type="predicted"/>
<dbReference type="Proteomes" id="UP000314982">
    <property type="component" value="Unassembled WGS sequence"/>
</dbReference>
<dbReference type="GeneTree" id="ENSGT01010000223242"/>
<feature type="chain" id="PRO_5021487639" evidence="1">
    <location>
        <begin position="26"/>
        <end position="180"/>
    </location>
</feature>
<organism evidence="2 3">
    <name type="scientific">Hucho hucho</name>
    <name type="common">huchen</name>
    <dbReference type="NCBI Taxonomy" id="62062"/>
    <lineage>
        <taxon>Eukaryota</taxon>
        <taxon>Metazoa</taxon>
        <taxon>Chordata</taxon>
        <taxon>Craniata</taxon>
        <taxon>Vertebrata</taxon>
        <taxon>Euteleostomi</taxon>
        <taxon>Actinopterygii</taxon>
        <taxon>Neopterygii</taxon>
        <taxon>Teleostei</taxon>
        <taxon>Protacanthopterygii</taxon>
        <taxon>Salmoniformes</taxon>
        <taxon>Salmonidae</taxon>
        <taxon>Salmoninae</taxon>
        <taxon>Hucho</taxon>
    </lineage>
</organism>
<protein>
    <submittedName>
        <fullName evidence="2">Uncharacterized protein</fullName>
    </submittedName>
</protein>
<evidence type="ECO:0000313" key="3">
    <source>
        <dbReference type="Proteomes" id="UP000314982"/>
    </source>
</evidence>
<reference evidence="3" key="1">
    <citation type="submission" date="2018-06" db="EMBL/GenBank/DDBJ databases">
        <title>Genome assembly of Danube salmon.</title>
        <authorList>
            <person name="Macqueen D.J."/>
            <person name="Gundappa M.K."/>
        </authorList>
    </citation>
    <scope>NUCLEOTIDE SEQUENCE [LARGE SCALE GENOMIC DNA]</scope>
</reference>